<dbReference type="Gene3D" id="3.40.50.620">
    <property type="entry name" value="HUPs"/>
    <property type="match status" value="1"/>
</dbReference>
<dbReference type="CDD" id="cd00293">
    <property type="entry name" value="USP-like"/>
    <property type="match status" value="1"/>
</dbReference>
<comment type="caution">
    <text evidence="3">The sequence shown here is derived from an EMBL/GenBank/DDBJ whole genome shotgun (WGS) entry which is preliminary data.</text>
</comment>
<evidence type="ECO:0000313" key="3">
    <source>
        <dbReference type="EMBL" id="OXC72180.1"/>
    </source>
</evidence>
<dbReference type="Pfam" id="PF00582">
    <property type="entry name" value="Usp"/>
    <property type="match status" value="1"/>
</dbReference>
<dbReference type="InterPro" id="IPR006016">
    <property type="entry name" value="UspA"/>
</dbReference>
<protein>
    <submittedName>
        <fullName evidence="3">Universal stress protein family, tandem protein</fullName>
    </submittedName>
</protein>
<feature type="domain" description="UspA" evidence="2">
    <location>
        <begin position="39"/>
        <end position="93"/>
    </location>
</feature>
<gene>
    <name evidence="3" type="ORF">BSU04_43330</name>
</gene>
<comment type="similarity">
    <text evidence="1">Belongs to the universal stress protein A family.</text>
</comment>
<name>A0A226WMX8_CABSO</name>
<dbReference type="Proteomes" id="UP000214720">
    <property type="component" value="Unassembled WGS sequence"/>
</dbReference>
<evidence type="ECO:0000259" key="2">
    <source>
        <dbReference type="Pfam" id="PF00582"/>
    </source>
</evidence>
<accession>A0A226WMX8</accession>
<organism evidence="3 4">
    <name type="scientific">Caballeronia sordidicola</name>
    <name type="common">Burkholderia sordidicola</name>
    <dbReference type="NCBI Taxonomy" id="196367"/>
    <lineage>
        <taxon>Bacteria</taxon>
        <taxon>Pseudomonadati</taxon>
        <taxon>Pseudomonadota</taxon>
        <taxon>Betaproteobacteria</taxon>
        <taxon>Burkholderiales</taxon>
        <taxon>Burkholderiaceae</taxon>
        <taxon>Caballeronia</taxon>
    </lineage>
</organism>
<evidence type="ECO:0000256" key="1">
    <source>
        <dbReference type="ARBA" id="ARBA00008791"/>
    </source>
</evidence>
<dbReference type="InterPro" id="IPR006015">
    <property type="entry name" value="Universal_stress_UspA"/>
</dbReference>
<sequence length="95" mass="10137">MVTIVGEVGRRRDTPARCSDLVAALARHGARVEYSEIDAIEGAGTGDALLSFASKFGANVIVMGAHGHLRWHELILGGTTRRVLEAMQVPVLLSN</sequence>
<evidence type="ECO:0000313" key="4">
    <source>
        <dbReference type="Proteomes" id="UP000214720"/>
    </source>
</evidence>
<dbReference type="SUPFAM" id="SSF52402">
    <property type="entry name" value="Adenine nucleotide alpha hydrolases-like"/>
    <property type="match status" value="1"/>
</dbReference>
<dbReference type="EMBL" id="MTHB01000280">
    <property type="protein sequence ID" value="OXC72180.1"/>
    <property type="molecule type" value="Genomic_DNA"/>
</dbReference>
<reference evidence="4" key="1">
    <citation type="submission" date="2017-01" db="EMBL/GenBank/DDBJ databases">
        <title>Genome Analysis of Deinococcus marmoris KOPRI26562.</title>
        <authorList>
            <person name="Kim J.H."/>
            <person name="Oh H.-M."/>
        </authorList>
    </citation>
    <scope>NUCLEOTIDE SEQUENCE [LARGE SCALE GENOMIC DNA]</scope>
    <source>
        <strain evidence="4">PAMC 26633</strain>
    </source>
</reference>
<dbReference type="PRINTS" id="PR01438">
    <property type="entry name" value="UNVRSLSTRESS"/>
</dbReference>
<dbReference type="InterPro" id="IPR014729">
    <property type="entry name" value="Rossmann-like_a/b/a_fold"/>
</dbReference>
<proteinExistence type="inferred from homology"/>
<dbReference type="AlphaFoldDB" id="A0A226WMX8"/>